<dbReference type="AlphaFoldDB" id="A0A543F292"/>
<dbReference type="EMBL" id="VFPE01000002">
    <property type="protein sequence ID" value="TQM27931.1"/>
    <property type="molecule type" value="Genomic_DNA"/>
</dbReference>
<dbReference type="OrthoDB" id="5082740at2"/>
<feature type="signal peptide" evidence="2">
    <location>
        <begin position="1"/>
        <end position="24"/>
    </location>
</feature>
<feature type="region of interest" description="Disordered" evidence="1">
    <location>
        <begin position="27"/>
        <end position="58"/>
    </location>
</feature>
<evidence type="ECO:0000256" key="1">
    <source>
        <dbReference type="SAM" id="MobiDB-lite"/>
    </source>
</evidence>
<reference evidence="3 4" key="1">
    <citation type="submission" date="2019-06" db="EMBL/GenBank/DDBJ databases">
        <title>Sequencing the genomes of 1000 actinobacteria strains.</title>
        <authorList>
            <person name="Klenk H.-P."/>
        </authorList>
    </citation>
    <scope>NUCLEOTIDE SEQUENCE [LARGE SCALE GENOMIC DNA]</scope>
    <source>
        <strain evidence="3 4">DSM 105492</strain>
    </source>
</reference>
<evidence type="ECO:0000313" key="3">
    <source>
        <dbReference type="EMBL" id="TQM27931.1"/>
    </source>
</evidence>
<dbReference type="PROSITE" id="PS51257">
    <property type="entry name" value="PROKAR_LIPOPROTEIN"/>
    <property type="match status" value="1"/>
</dbReference>
<organism evidence="3 4">
    <name type="scientific">Microbacterium kyungheense</name>
    <dbReference type="NCBI Taxonomy" id="1263636"/>
    <lineage>
        <taxon>Bacteria</taxon>
        <taxon>Bacillati</taxon>
        <taxon>Actinomycetota</taxon>
        <taxon>Actinomycetes</taxon>
        <taxon>Micrococcales</taxon>
        <taxon>Microbacteriaceae</taxon>
        <taxon>Microbacterium</taxon>
    </lineage>
</organism>
<proteinExistence type="predicted"/>
<dbReference type="RefSeq" id="WP_141894221.1">
    <property type="nucleotide sequence ID" value="NZ_BAABLH010000005.1"/>
</dbReference>
<name>A0A543F292_9MICO</name>
<protein>
    <submittedName>
        <fullName evidence="3">Uncharacterized protein</fullName>
    </submittedName>
</protein>
<keyword evidence="2" id="KW-0732">Signal</keyword>
<evidence type="ECO:0000256" key="2">
    <source>
        <dbReference type="SAM" id="SignalP"/>
    </source>
</evidence>
<accession>A0A543F292</accession>
<evidence type="ECO:0000313" key="4">
    <source>
        <dbReference type="Proteomes" id="UP000320235"/>
    </source>
</evidence>
<gene>
    <name evidence="3" type="ORF">FB391_1966</name>
</gene>
<dbReference type="Proteomes" id="UP000320235">
    <property type="component" value="Unassembled WGS sequence"/>
</dbReference>
<sequence length="192" mass="19770">MPANRLLGTVAVLALSALALTACAGSPEANPDPTTSSVPTTAAPEPSASAAPEPTADAAPTCETLISDSLVADYEKIGVTAQESPFYIAGQAIEGGLRCMWANFDQPAGDSGQIYGWAKMSDADADAAQQALLAEGWVREDAADGGVYITESHDTAIVTDDEGYGMTYLFAAGQVTVADTKQGLLLIEWPKA</sequence>
<feature type="chain" id="PRO_5021746984" evidence="2">
    <location>
        <begin position="25"/>
        <end position="192"/>
    </location>
</feature>
<keyword evidence="4" id="KW-1185">Reference proteome</keyword>
<comment type="caution">
    <text evidence="3">The sequence shown here is derived from an EMBL/GenBank/DDBJ whole genome shotgun (WGS) entry which is preliminary data.</text>
</comment>